<dbReference type="GO" id="GO:0051539">
    <property type="term" value="F:4 iron, 4 sulfur cluster binding"/>
    <property type="evidence" value="ECO:0007669"/>
    <property type="project" value="UniProtKB-KW"/>
</dbReference>
<feature type="domain" description="4Fe-4S ferredoxin-type" evidence="10">
    <location>
        <begin position="404"/>
        <end position="435"/>
    </location>
</feature>
<comment type="similarity">
    <text evidence="8">Belongs to the 4Fe4S bacterial-type ferredoxin family. RnfC subfamily.</text>
</comment>
<dbReference type="Proteomes" id="UP000233654">
    <property type="component" value="Unassembled WGS sequence"/>
</dbReference>
<feature type="binding site" evidence="8">
    <location>
        <position position="374"/>
    </location>
    <ligand>
        <name>[4Fe-4S] cluster</name>
        <dbReference type="ChEBI" id="CHEBI:49883"/>
        <label>1</label>
    </ligand>
</feature>
<dbReference type="Gene3D" id="3.10.20.600">
    <property type="match status" value="1"/>
</dbReference>
<dbReference type="InterPro" id="IPR019554">
    <property type="entry name" value="Soluble_ligand-bd"/>
</dbReference>
<dbReference type="InterPro" id="IPR017896">
    <property type="entry name" value="4Fe4S_Fe-S-bd"/>
</dbReference>
<dbReference type="GO" id="GO:0005886">
    <property type="term" value="C:plasma membrane"/>
    <property type="evidence" value="ECO:0007669"/>
    <property type="project" value="UniProtKB-SubCell"/>
</dbReference>
<dbReference type="AlphaFoldDB" id="A0A2N3G7D5"/>
<sequence>MGWTKKIKHRFFVKGGVHPRAQKQASSMKIFPGPASQNVVIPLEQHVGVACEPLVEVGERVLLGQKIGDSNGYVSAPVHSSVSGEVTGILKYPHPRGRGSRAIKILSDKLDTPVSGLVTKEDPLALTPEEVRACVREAGIVGLGGAAFPTHVKLAPPADKPVEYVILNGAECEPYLCGDFRLMVERPSDIIRGGLVIKKTVGAKKLIVGVEHDRVEAIEALREAGRPWDIEVLPLPCRYPTGAEKVLVKNITGREVPCGGLPVDVGAIVSNVGTAAQIFDSLTTGMPVVDRVMTVAGDGIAGKANLRVKIGTSVRDVIEHCGGFTGERGKVIIGGPMMGIAQYTMDVPVIKSSTGIVVLRGETLFCDEPPHFICIRCGRCVRRCPMNLMSYQIGACSDAGMWEQLERLNIEDCVECGSCAYTCPTKNSLVQLVKVGKEGLARRKKRMETLEAGNGAPAGEDEDEDDEENIEEEKDNA</sequence>
<evidence type="ECO:0000256" key="1">
    <source>
        <dbReference type="ARBA" id="ARBA00022448"/>
    </source>
</evidence>
<comment type="caution">
    <text evidence="11">The sequence shown here is derived from an EMBL/GenBank/DDBJ whole genome shotgun (WGS) entry which is preliminary data.</text>
</comment>
<keyword evidence="4 8" id="KW-0677">Repeat</keyword>
<dbReference type="SUPFAM" id="SSF46548">
    <property type="entry name" value="alpha-helical ferredoxin"/>
    <property type="match status" value="1"/>
</dbReference>
<evidence type="ECO:0000256" key="4">
    <source>
        <dbReference type="ARBA" id="ARBA00022737"/>
    </source>
</evidence>
<reference evidence="11 12" key="1">
    <citation type="journal article" date="2017" name="ISME J.">
        <title>Potential for microbial H2 and metal transformations associated with novel bacteria and archaea in deep terrestrial subsurface sediments.</title>
        <authorList>
            <person name="Hernsdorf A.W."/>
            <person name="Amano Y."/>
            <person name="Miyakawa K."/>
            <person name="Ise K."/>
            <person name="Suzuki Y."/>
            <person name="Anantharaman K."/>
            <person name="Probst A."/>
            <person name="Burstein D."/>
            <person name="Thomas B.C."/>
            <person name="Banfield J.F."/>
        </authorList>
    </citation>
    <scope>NUCLEOTIDE SEQUENCE [LARGE SCALE GENOMIC DNA]</scope>
    <source>
        <strain evidence="11">HGW-Actinobacteria-3</strain>
    </source>
</reference>
<dbReference type="GO" id="GO:0022900">
    <property type="term" value="P:electron transport chain"/>
    <property type="evidence" value="ECO:0007669"/>
    <property type="project" value="UniProtKB-UniRule"/>
</dbReference>
<dbReference type="InterPro" id="IPR010208">
    <property type="entry name" value="Ion_transpt_RnfC/RsxC"/>
</dbReference>
<dbReference type="Pfam" id="PF01512">
    <property type="entry name" value="Complex1_51K"/>
    <property type="match status" value="1"/>
</dbReference>
<keyword evidence="8" id="KW-1278">Translocase</keyword>
<evidence type="ECO:0000313" key="11">
    <source>
        <dbReference type="EMBL" id="PKQ28528.1"/>
    </source>
</evidence>
<dbReference type="Gene3D" id="3.40.50.11540">
    <property type="entry name" value="NADH-ubiquinone oxidoreductase 51kDa subunit"/>
    <property type="match status" value="1"/>
</dbReference>
<evidence type="ECO:0000256" key="3">
    <source>
        <dbReference type="ARBA" id="ARBA00022723"/>
    </source>
</evidence>
<dbReference type="EMBL" id="PHEX01000013">
    <property type="protein sequence ID" value="PKQ28528.1"/>
    <property type="molecule type" value="Genomic_DNA"/>
</dbReference>
<dbReference type="SUPFAM" id="SSF142019">
    <property type="entry name" value="Nqo1 FMN-binding domain-like"/>
    <property type="match status" value="1"/>
</dbReference>
<dbReference type="EC" id="7.-.-.-" evidence="8"/>
<protein>
    <recommendedName>
        <fullName evidence="8">Ion-translocating oxidoreductase complex subunit C</fullName>
        <ecNumber evidence="8">7.-.-.-</ecNumber>
    </recommendedName>
    <alternativeName>
        <fullName evidence="8">Rnf electron transport complex subunit C</fullName>
    </alternativeName>
</protein>
<dbReference type="HAMAP" id="MF_00461">
    <property type="entry name" value="RsxC_RnfC"/>
    <property type="match status" value="1"/>
</dbReference>
<dbReference type="InterPro" id="IPR037225">
    <property type="entry name" value="Nuo51_FMN-bd_sf"/>
</dbReference>
<dbReference type="InterPro" id="IPR017900">
    <property type="entry name" value="4Fe4S_Fe_S_CS"/>
</dbReference>
<keyword evidence="5 8" id="KW-0249">Electron transport</keyword>
<dbReference type="Pfam" id="PF10531">
    <property type="entry name" value="SLBB"/>
    <property type="match status" value="1"/>
</dbReference>
<accession>A0A2N3G7D5</accession>
<feature type="binding site" evidence="8">
    <location>
        <position position="416"/>
    </location>
    <ligand>
        <name>[4Fe-4S] cluster</name>
        <dbReference type="ChEBI" id="CHEBI:49883"/>
        <label>2</label>
    </ligand>
</feature>
<dbReference type="NCBIfam" id="TIGR01945">
    <property type="entry name" value="rnfC"/>
    <property type="match status" value="1"/>
</dbReference>
<comment type="cofactor">
    <cofactor evidence="8">
        <name>[4Fe-4S] cluster</name>
        <dbReference type="ChEBI" id="CHEBI:49883"/>
    </cofactor>
    <text evidence="8">Binds 2 [4Fe-4S] clusters per subunit.</text>
</comment>
<dbReference type="PANTHER" id="PTHR43034:SF2">
    <property type="entry name" value="ION-TRANSLOCATING OXIDOREDUCTASE COMPLEX SUBUNIT C"/>
    <property type="match status" value="1"/>
</dbReference>
<dbReference type="Gene3D" id="3.30.70.20">
    <property type="match status" value="1"/>
</dbReference>
<keyword evidence="1 8" id="KW-0813">Transport</keyword>
<keyword evidence="8" id="KW-0472">Membrane</keyword>
<keyword evidence="6 8" id="KW-0408">Iron</keyword>
<evidence type="ECO:0000256" key="2">
    <source>
        <dbReference type="ARBA" id="ARBA00022485"/>
    </source>
</evidence>
<organism evidence="11 12">
    <name type="scientific">Candidatus Anoxymicrobium japonicum</name>
    <dbReference type="NCBI Taxonomy" id="2013648"/>
    <lineage>
        <taxon>Bacteria</taxon>
        <taxon>Bacillati</taxon>
        <taxon>Actinomycetota</taxon>
        <taxon>Candidatus Geothermincolia</taxon>
        <taxon>Candidatus Geothermincolales</taxon>
        <taxon>Candidatus Anoxymicrobiaceae</taxon>
        <taxon>Candidatus Anoxymicrobium</taxon>
    </lineage>
</organism>
<dbReference type="NCBIfam" id="NF003454">
    <property type="entry name" value="PRK05035.1"/>
    <property type="match status" value="1"/>
</dbReference>
<evidence type="ECO:0000256" key="5">
    <source>
        <dbReference type="ARBA" id="ARBA00022982"/>
    </source>
</evidence>
<dbReference type="Pfam" id="PF12838">
    <property type="entry name" value="Fer4_7"/>
    <property type="match status" value="1"/>
</dbReference>
<dbReference type="Pfam" id="PF13375">
    <property type="entry name" value="RnfC_N"/>
    <property type="match status" value="1"/>
</dbReference>
<feature type="binding site" evidence="8">
    <location>
        <position position="384"/>
    </location>
    <ligand>
        <name>[4Fe-4S] cluster</name>
        <dbReference type="ChEBI" id="CHEBI:49883"/>
        <label>2</label>
    </ligand>
</feature>
<dbReference type="PROSITE" id="PS00198">
    <property type="entry name" value="4FE4S_FER_1"/>
    <property type="match status" value="1"/>
</dbReference>
<evidence type="ECO:0000256" key="7">
    <source>
        <dbReference type="ARBA" id="ARBA00023014"/>
    </source>
</evidence>
<proteinExistence type="inferred from homology"/>
<dbReference type="PANTHER" id="PTHR43034">
    <property type="entry name" value="ION-TRANSLOCATING OXIDOREDUCTASE COMPLEX SUBUNIT C"/>
    <property type="match status" value="1"/>
</dbReference>
<evidence type="ECO:0000256" key="9">
    <source>
        <dbReference type="SAM" id="MobiDB-lite"/>
    </source>
</evidence>
<evidence type="ECO:0000259" key="10">
    <source>
        <dbReference type="PROSITE" id="PS51379"/>
    </source>
</evidence>
<evidence type="ECO:0000256" key="8">
    <source>
        <dbReference type="HAMAP-Rule" id="MF_00461"/>
    </source>
</evidence>
<comment type="subcellular location">
    <subcellularLocation>
        <location evidence="8">Cell membrane</location>
        <topology evidence="8">Peripheral membrane protein</topology>
    </subcellularLocation>
</comment>
<feature type="binding site" evidence="8">
    <location>
        <position position="419"/>
    </location>
    <ligand>
        <name>[4Fe-4S] cluster</name>
        <dbReference type="ChEBI" id="CHEBI:49883"/>
        <label>2</label>
    </ligand>
</feature>
<gene>
    <name evidence="8" type="primary">rnfC</name>
    <name evidence="11" type="ORF">CVT63_02305</name>
</gene>
<keyword evidence="3 8" id="KW-0479">Metal-binding</keyword>
<dbReference type="InterPro" id="IPR026902">
    <property type="entry name" value="RnfC_N"/>
</dbReference>
<feature type="region of interest" description="Disordered" evidence="9">
    <location>
        <begin position="446"/>
        <end position="477"/>
    </location>
</feature>
<feature type="compositionally biased region" description="Acidic residues" evidence="9">
    <location>
        <begin position="459"/>
        <end position="477"/>
    </location>
</feature>
<feature type="binding site" evidence="8">
    <location>
        <position position="413"/>
    </location>
    <ligand>
        <name>[4Fe-4S] cluster</name>
        <dbReference type="ChEBI" id="CHEBI:49883"/>
        <label>2</label>
    </ligand>
</feature>
<dbReference type="GO" id="GO:0009055">
    <property type="term" value="F:electron transfer activity"/>
    <property type="evidence" value="ECO:0007669"/>
    <property type="project" value="InterPro"/>
</dbReference>
<dbReference type="PROSITE" id="PS51379">
    <property type="entry name" value="4FE4S_FER_2"/>
    <property type="match status" value="2"/>
</dbReference>
<dbReference type="GO" id="GO:0046872">
    <property type="term" value="F:metal ion binding"/>
    <property type="evidence" value="ECO:0007669"/>
    <property type="project" value="UniProtKB-KW"/>
</dbReference>
<keyword evidence="7 8" id="KW-0411">Iron-sulfur</keyword>
<keyword evidence="8" id="KW-1003">Cell membrane</keyword>
<evidence type="ECO:0000256" key="6">
    <source>
        <dbReference type="ARBA" id="ARBA00023004"/>
    </source>
</evidence>
<dbReference type="InterPro" id="IPR011538">
    <property type="entry name" value="Nuo51_FMN-bd"/>
</dbReference>
<feature type="binding site" evidence="8">
    <location>
        <position position="377"/>
    </location>
    <ligand>
        <name>[4Fe-4S] cluster</name>
        <dbReference type="ChEBI" id="CHEBI:49883"/>
        <label>1</label>
    </ligand>
</feature>
<comment type="subunit">
    <text evidence="8">The complex is composed of six subunits: RnfA, RnfB, RnfC, RnfD, RnfE and RnfG.</text>
</comment>
<feature type="binding site" evidence="8">
    <location>
        <position position="423"/>
    </location>
    <ligand>
        <name>[4Fe-4S] cluster</name>
        <dbReference type="ChEBI" id="CHEBI:49883"/>
        <label>1</label>
    </ligand>
</feature>
<keyword evidence="2 8" id="KW-0004">4Fe-4S</keyword>
<evidence type="ECO:0000313" key="12">
    <source>
        <dbReference type="Proteomes" id="UP000233654"/>
    </source>
</evidence>
<feature type="domain" description="4Fe-4S ferredoxin-type" evidence="10">
    <location>
        <begin position="362"/>
        <end position="394"/>
    </location>
</feature>
<name>A0A2N3G7D5_9ACTN</name>
<comment type="function">
    <text evidence="8">Part of a membrane-bound complex that couples electron transfer with translocation of ions across the membrane.</text>
</comment>
<feature type="binding site" evidence="8">
    <location>
        <position position="380"/>
    </location>
    <ligand>
        <name>[4Fe-4S] cluster</name>
        <dbReference type="ChEBI" id="CHEBI:49883"/>
        <label>1</label>
    </ligand>
</feature>